<dbReference type="SUPFAM" id="SSF52113">
    <property type="entry name" value="BRCT domain"/>
    <property type="match status" value="1"/>
</dbReference>
<dbReference type="InterPro" id="IPR036420">
    <property type="entry name" value="BRCT_dom_sf"/>
</dbReference>
<dbReference type="HOGENOM" id="CLU_1209953_0_0_1"/>
<dbReference type="Gene3D" id="3.40.50.10190">
    <property type="entry name" value="BRCT domain"/>
    <property type="match status" value="1"/>
</dbReference>
<dbReference type="EMBL" id="KN834795">
    <property type="protein sequence ID" value="KIK56751.1"/>
    <property type="molecule type" value="Genomic_DNA"/>
</dbReference>
<accession>A0A0D0BNY0</accession>
<keyword evidence="2" id="KW-1185">Reference proteome</keyword>
<reference evidence="1 2" key="1">
    <citation type="submission" date="2014-04" db="EMBL/GenBank/DDBJ databases">
        <title>Evolutionary Origins and Diversification of the Mycorrhizal Mutualists.</title>
        <authorList>
            <consortium name="DOE Joint Genome Institute"/>
            <consortium name="Mycorrhizal Genomics Consortium"/>
            <person name="Kohler A."/>
            <person name="Kuo A."/>
            <person name="Nagy L.G."/>
            <person name="Floudas D."/>
            <person name="Copeland A."/>
            <person name="Barry K.W."/>
            <person name="Cichocki N."/>
            <person name="Veneault-Fourrey C."/>
            <person name="LaButti K."/>
            <person name="Lindquist E.A."/>
            <person name="Lipzen A."/>
            <person name="Lundell T."/>
            <person name="Morin E."/>
            <person name="Murat C."/>
            <person name="Riley R."/>
            <person name="Ohm R."/>
            <person name="Sun H."/>
            <person name="Tunlid A."/>
            <person name="Henrissat B."/>
            <person name="Grigoriev I.V."/>
            <person name="Hibbett D.S."/>
            <person name="Martin F."/>
        </authorList>
    </citation>
    <scope>NUCLEOTIDE SEQUENCE [LARGE SCALE GENOMIC DNA]</scope>
    <source>
        <strain evidence="1 2">FD-317 M1</strain>
    </source>
</reference>
<organism evidence="1 2">
    <name type="scientific">Collybiopsis luxurians FD-317 M1</name>
    <dbReference type="NCBI Taxonomy" id="944289"/>
    <lineage>
        <taxon>Eukaryota</taxon>
        <taxon>Fungi</taxon>
        <taxon>Dikarya</taxon>
        <taxon>Basidiomycota</taxon>
        <taxon>Agaricomycotina</taxon>
        <taxon>Agaricomycetes</taxon>
        <taxon>Agaricomycetidae</taxon>
        <taxon>Agaricales</taxon>
        <taxon>Marasmiineae</taxon>
        <taxon>Omphalotaceae</taxon>
        <taxon>Collybiopsis</taxon>
        <taxon>Collybiopsis luxurians</taxon>
    </lineage>
</organism>
<gene>
    <name evidence="1" type="ORF">GYMLUDRAFT_61798</name>
</gene>
<proteinExistence type="predicted"/>
<dbReference type="Proteomes" id="UP000053593">
    <property type="component" value="Unassembled WGS sequence"/>
</dbReference>
<name>A0A0D0BNY0_9AGAR</name>
<dbReference type="OrthoDB" id="2384350at2759"/>
<dbReference type="AlphaFoldDB" id="A0A0D0BNY0"/>
<evidence type="ECO:0000313" key="1">
    <source>
        <dbReference type="EMBL" id="KIK56751.1"/>
    </source>
</evidence>
<sequence length="229" mass="25769">MSQNLLPAISFPHVPSSNSLPSNSTEATHSNVLKACTLFVDIWMTDREEMSSIFAELARNIGARVCLQPFQCRQIPMYDQVANKVGKHCTHLVSTAGRPKTVQRYLSAVPLFLELSERERPEVVGAAWIKDCRDSAKRLHEDVDMEDYQILLSSTKRKRRFIPKFIGDSDSGVGGTDMNSTDNDIAPLERPISFSIECNPTTFNQNIWTNINHFELIHANNDEAGTLME</sequence>
<evidence type="ECO:0008006" key="3">
    <source>
        <dbReference type="Google" id="ProtNLM"/>
    </source>
</evidence>
<protein>
    <recommendedName>
        <fullName evidence="3">BRCT domain-containing protein</fullName>
    </recommendedName>
</protein>
<evidence type="ECO:0000313" key="2">
    <source>
        <dbReference type="Proteomes" id="UP000053593"/>
    </source>
</evidence>